<organism evidence="5 6">
    <name type="scientific">Amblyomma americanum</name>
    <name type="common">Lone star tick</name>
    <dbReference type="NCBI Taxonomy" id="6943"/>
    <lineage>
        <taxon>Eukaryota</taxon>
        <taxon>Metazoa</taxon>
        <taxon>Ecdysozoa</taxon>
        <taxon>Arthropoda</taxon>
        <taxon>Chelicerata</taxon>
        <taxon>Arachnida</taxon>
        <taxon>Acari</taxon>
        <taxon>Parasitiformes</taxon>
        <taxon>Ixodida</taxon>
        <taxon>Ixodoidea</taxon>
        <taxon>Ixodidae</taxon>
        <taxon>Amblyomminae</taxon>
        <taxon>Amblyomma</taxon>
    </lineage>
</organism>
<gene>
    <name evidence="5" type="ORF">V5799_018073</name>
</gene>
<dbReference type="InterPro" id="IPR013162">
    <property type="entry name" value="CD80_C2-set"/>
</dbReference>
<dbReference type="Pfam" id="PF08205">
    <property type="entry name" value="C2-set_2"/>
    <property type="match status" value="1"/>
</dbReference>
<evidence type="ECO:0000313" key="6">
    <source>
        <dbReference type="Proteomes" id="UP001321473"/>
    </source>
</evidence>
<dbReference type="PROSITE" id="PS50835">
    <property type="entry name" value="IG_LIKE"/>
    <property type="match status" value="2"/>
</dbReference>
<dbReference type="InterPro" id="IPR007110">
    <property type="entry name" value="Ig-like_dom"/>
</dbReference>
<dbReference type="AlphaFoldDB" id="A0AAQ4F0I0"/>
<keyword evidence="6" id="KW-1185">Reference proteome</keyword>
<sequence length="378" mass="40504">MSAGFHSVTGDGKVIAPIRLNALEGEQTSLPCPIDMESRQAASAVWFHVPAGGSNLHDDPPRHLQMRKVYALEAPNLSSTTGALEAAAGLVDGSHWKQPSWSGRAFFSLLSDPPALLLNRLKREDSGSYVCNVTYRDSVTSYGPATVTESHIELFVAGDHDLTLTWYHDGGKLTTAHETVATSRGGWKSLVTLGPLRRGHLHSNLTCAAASDVSFPASVTVPVDMFLAPTAVTIWSWPLQKVNVSRSVEFTEASGLLSPPTRTKPFESGQAPVGAEVQNRAAPLASVEASLLPSASRSFECEASGSRPAANITWFLDGRPVEPAFSRSVTQGNVTTSMLFVPPTVQSARLLECRATNGNLPENLGVMSHFLKMDTSRE</sequence>
<dbReference type="Proteomes" id="UP001321473">
    <property type="component" value="Unassembled WGS sequence"/>
</dbReference>
<keyword evidence="3" id="KW-1015">Disulfide bond</keyword>
<evidence type="ECO:0000313" key="5">
    <source>
        <dbReference type="EMBL" id="KAK8780590.1"/>
    </source>
</evidence>
<dbReference type="InterPro" id="IPR003599">
    <property type="entry name" value="Ig_sub"/>
</dbReference>
<feature type="domain" description="Ig-like" evidence="4">
    <location>
        <begin position="24"/>
        <end position="148"/>
    </location>
</feature>
<accession>A0AAQ4F0I0</accession>
<dbReference type="SUPFAM" id="SSF48726">
    <property type="entry name" value="Immunoglobulin"/>
    <property type="match status" value="2"/>
</dbReference>
<dbReference type="Gene3D" id="2.60.40.10">
    <property type="entry name" value="Immunoglobulins"/>
    <property type="match status" value="2"/>
</dbReference>
<dbReference type="GO" id="GO:0016020">
    <property type="term" value="C:membrane"/>
    <property type="evidence" value="ECO:0007669"/>
    <property type="project" value="UniProtKB-SubCell"/>
</dbReference>
<protein>
    <recommendedName>
        <fullName evidence="4">Ig-like domain-containing protein</fullName>
    </recommendedName>
</protein>
<dbReference type="InterPro" id="IPR036179">
    <property type="entry name" value="Ig-like_dom_sf"/>
</dbReference>
<evidence type="ECO:0000256" key="1">
    <source>
        <dbReference type="ARBA" id="ARBA00004167"/>
    </source>
</evidence>
<name>A0AAQ4F0I0_AMBAM</name>
<dbReference type="PANTHER" id="PTHR23278">
    <property type="entry name" value="SIDESTEP PROTEIN"/>
    <property type="match status" value="1"/>
</dbReference>
<proteinExistence type="predicted"/>
<evidence type="ECO:0000256" key="2">
    <source>
        <dbReference type="ARBA" id="ARBA00023136"/>
    </source>
</evidence>
<comment type="caution">
    <text evidence="5">The sequence shown here is derived from an EMBL/GenBank/DDBJ whole genome shotgun (WGS) entry which is preliminary data.</text>
</comment>
<reference evidence="5 6" key="1">
    <citation type="journal article" date="2023" name="Arcadia Sci">
        <title>De novo assembly of a long-read Amblyomma americanum tick genome.</title>
        <authorList>
            <person name="Chou S."/>
            <person name="Poskanzer K.E."/>
            <person name="Rollins M."/>
            <person name="Thuy-Boun P.S."/>
        </authorList>
    </citation>
    <scope>NUCLEOTIDE SEQUENCE [LARGE SCALE GENOMIC DNA]</scope>
    <source>
        <strain evidence="5">F_SG_1</strain>
        <tissue evidence="5">Salivary glands</tissue>
    </source>
</reference>
<comment type="subcellular location">
    <subcellularLocation>
        <location evidence="1">Membrane</location>
        <topology evidence="1">Single-pass membrane protein</topology>
    </subcellularLocation>
</comment>
<dbReference type="InterPro" id="IPR013783">
    <property type="entry name" value="Ig-like_fold"/>
</dbReference>
<feature type="domain" description="Ig-like" evidence="4">
    <location>
        <begin position="259"/>
        <end position="359"/>
    </location>
</feature>
<dbReference type="EMBL" id="JARKHS020008643">
    <property type="protein sequence ID" value="KAK8780590.1"/>
    <property type="molecule type" value="Genomic_DNA"/>
</dbReference>
<evidence type="ECO:0000259" key="4">
    <source>
        <dbReference type="PROSITE" id="PS50835"/>
    </source>
</evidence>
<dbReference type="SMART" id="SM00409">
    <property type="entry name" value="IG"/>
    <property type="match status" value="1"/>
</dbReference>
<evidence type="ECO:0000256" key="3">
    <source>
        <dbReference type="ARBA" id="ARBA00023157"/>
    </source>
</evidence>
<dbReference type="PANTHER" id="PTHR23278:SF19">
    <property type="entry name" value="OBSCURIN"/>
    <property type="match status" value="1"/>
</dbReference>
<keyword evidence="2" id="KW-0472">Membrane</keyword>